<reference evidence="1" key="1">
    <citation type="submission" date="2021-03" db="EMBL/GenBank/DDBJ databases">
        <title>Whole genome sequence of Jiella sp. CQZ9-1.</title>
        <authorList>
            <person name="Tuo L."/>
        </authorList>
    </citation>
    <scope>NUCLEOTIDE SEQUENCE</scope>
    <source>
        <strain evidence="1">CQZ9-1</strain>
    </source>
</reference>
<evidence type="ECO:0000313" key="1">
    <source>
        <dbReference type="EMBL" id="MBO0662745.1"/>
    </source>
</evidence>
<accession>A0A939FWG5</accession>
<gene>
    <name evidence="1" type="ORF">J1C48_09160</name>
</gene>
<evidence type="ECO:0000313" key="2">
    <source>
        <dbReference type="Proteomes" id="UP000664122"/>
    </source>
</evidence>
<dbReference type="Proteomes" id="UP000664122">
    <property type="component" value="Unassembled WGS sequence"/>
</dbReference>
<comment type="caution">
    <text evidence="1">The sequence shown here is derived from an EMBL/GenBank/DDBJ whole genome shotgun (WGS) entry which is preliminary data.</text>
</comment>
<proteinExistence type="predicted"/>
<protein>
    <submittedName>
        <fullName evidence="1">Uncharacterized protein</fullName>
    </submittedName>
</protein>
<dbReference type="EMBL" id="JAFMPP010000006">
    <property type="protein sequence ID" value="MBO0662745.1"/>
    <property type="molecule type" value="Genomic_DNA"/>
</dbReference>
<organism evidence="1 2">
    <name type="scientific">Jiella flava</name>
    <dbReference type="NCBI Taxonomy" id="2816857"/>
    <lineage>
        <taxon>Bacteria</taxon>
        <taxon>Pseudomonadati</taxon>
        <taxon>Pseudomonadota</taxon>
        <taxon>Alphaproteobacteria</taxon>
        <taxon>Hyphomicrobiales</taxon>
        <taxon>Aurantimonadaceae</taxon>
        <taxon>Jiella</taxon>
    </lineage>
</organism>
<name>A0A939FWG5_9HYPH</name>
<keyword evidence="2" id="KW-1185">Reference proteome</keyword>
<dbReference type="AlphaFoldDB" id="A0A939FWG5"/>
<sequence length="172" mass="17806">MGVVLAAQAVAGCSSASGTANALDLAARPQAAEARPVAATGTREQLVSSGIDMSSDMAGDDAAFRTAGIGVSGRSPSPAEIDYARATAASLFRRRKAERAKTFLPAGLVTGYGLCLRAPDRKGSGYDYILILMPHRLRGGAISQVDDDTLVMRRPADTEPCRGAPLAWVIAS</sequence>
<dbReference type="RefSeq" id="WP_207257531.1">
    <property type="nucleotide sequence ID" value="NZ_JAFMPP010000006.1"/>
</dbReference>